<evidence type="ECO:0000259" key="2">
    <source>
        <dbReference type="Pfam" id="PF00144"/>
    </source>
</evidence>
<organism evidence="4 5">
    <name type="scientific">Colletotrichum fructicola (strain Nara gc5)</name>
    <name type="common">Anthracnose fungus</name>
    <name type="synonym">Colletotrichum gloeosporioides (strain Nara gc5)</name>
    <dbReference type="NCBI Taxonomy" id="1213859"/>
    <lineage>
        <taxon>Eukaryota</taxon>
        <taxon>Fungi</taxon>
        <taxon>Dikarya</taxon>
        <taxon>Ascomycota</taxon>
        <taxon>Pezizomycotina</taxon>
        <taxon>Sordariomycetes</taxon>
        <taxon>Hypocreomycetidae</taxon>
        <taxon>Glomerellales</taxon>
        <taxon>Glomerellaceae</taxon>
        <taxon>Colletotrichum</taxon>
        <taxon>Colletotrichum gloeosporioides species complex</taxon>
    </lineage>
</organism>
<dbReference type="InParanoid" id="A0A7J6JAI8"/>
<keyword evidence="1" id="KW-0732">Signal</keyword>
<accession>A0A7J6JAI8</accession>
<gene>
    <name evidence="4" type="primary">sdnR-1</name>
    <name evidence="4" type="ORF">CGGC5_v006654</name>
</gene>
<protein>
    <submittedName>
        <fullName evidence="4">Beta-lactamase-like protein sdnR</fullName>
    </submittedName>
</protein>
<dbReference type="Proteomes" id="UP000011096">
    <property type="component" value="Unassembled WGS sequence"/>
</dbReference>
<dbReference type="AlphaFoldDB" id="A0A7J6JAI8"/>
<dbReference type="EMBL" id="ANPB02000003">
    <property type="protein sequence ID" value="KAF4486330.1"/>
    <property type="molecule type" value="Genomic_DNA"/>
</dbReference>
<dbReference type="Gene3D" id="3.40.710.10">
    <property type="entry name" value="DD-peptidase/beta-lactamase superfamily"/>
    <property type="match status" value="1"/>
</dbReference>
<dbReference type="InterPro" id="IPR012338">
    <property type="entry name" value="Beta-lactam/transpept-like"/>
</dbReference>
<comment type="caution">
    <text evidence="4">The sequence shown here is derived from an EMBL/GenBank/DDBJ whole genome shotgun (WGS) entry which is preliminary data.</text>
</comment>
<dbReference type="InterPro" id="IPR001466">
    <property type="entry name" value="Beta-lactam-related"/>
</dbReference>
<dbReference type="RefSeq" id="XP_031889235.1">
    <property type="nucleotide sequence ID" value="XM_032031430.1"/>
</dbReference>
<dbReference type="InterPro" id="IPR058664">
    <property type="entry name" value="ARB_00930-like_C"/>
</dbReference>
<evidence type="ECO:0000259" key="3">
    <source>
        <dbReference type="Pfam" id="PF26335"/>
    </source>
</evidence>
<dbReference type="PANTHER" id="PTHR22935">
    <property type="entry name" value="PENICILLIN-BINDING PROTEIN"/>
    <property type="match status" value="1"/>
</dbReference>
<evidence type="ECO:0000313" key="4">
    <source>
        <dbReference type="EMBL" id="KAF4486330.1"/>
    </source>
</evidence>
<dbReference type="GeneID" id="43615485"/>
<keyword evidence="5" id="KW-1185">Reference proteome</keyword>
<feature type="signal peptide" evidence="1">
    <location>
        <begin position="1"/>
        <end position="19"/>
    </location>
</feature>
<dbReference type="OrthoDB" id="6220758at2759"/>
<proteinExistence type="predicted"/>
<feature type="chain" id="PRO_5029840296" evidence="1">
    <location>
        <begin position="20"/>
        <end position="561"/>
    </location>
</feature>
<reference evidence="4 5" key="1">
    <citation type="submission" date="2012-08" db="EMBL/GenBank/DDBJ databases">
        <authorList>
            <person name="Gan P.H.P."/>
            <person name="Ikeda K."/>
            <person name="Irieda H."/>
            <person name="Narusaka M."/>
            <person name="O'Connell R.J."/>
            <person name="Narusaka Y."/>
            <person name="Takano Y."/>
            <person name="Kubo Y."/>
            <person name="Shirasu K."/>
        </authorList>
    </citation>
    <scope>NUCLEOTIDE SEQUENCE [LARGE SCALE GENOMIC DNA]</scope>
    <source>
        <strain evidence="4 5">Nara gc5</strain>
    </source>
</reference>
<dbReference type="Pfam" id="PF00144">
    <property type="entry name" value="Beta-lactamase"/>
    <property type="match status" value="1"/>
</dbReference>
<feature type="domain" description="Beta-lactamase-like ARB-00930-like C-terminal" evidence="3">
    <location>
        <begin position="413"/>
        <end position="549"/>
    </location>
</feature>
<sequence>MRSTAFLSLLASAATAAAATIPSDEVPLIGPSFLSNFDPTNARAVLNATESFPAIIDTLFESDVLNKTDLVFTVDVFSAATNKSLYSYFHAGDEGKQGLTAGVLNDQTIGRIGSVSKLFTVYAIIAKAGIEVFSHPVTKYLPELLGNSSGDPLKHVRWEDITVGALAAQQAGSGGASNLLNKTTIEELAAITPEDLFAYMRDNKRPVVSPFRNAVYSDSGFALLGQVLARLSNQTYEDAVRDILANPLGLNSTTASVPKGTDVNAINRALFTDVTSYGLDVPIVYPSGGIYSNAADLRTLGLSILNSELLSPATTSQWMKPLSGTGTLIELVGAPWEITRLAIPATPGSNRTRISDLYIKAGGNGDYGCIFALSPDHGIGFSILVAGITSGAARWVIRDTIGELFIPAAEAAAAENAKQNIAGIFETPDGRNITLTIDDGHPGLGIESASLESLAGGSMRLYPSGMYSSSRSLSALYNTKGTFRAALRGIMYGVPFPARAASEGGTGGLFDNQYSWMDIGFVDGEDEFILTIEDGKAMSVEAAIGGEQMTFERVESQLFTH</sequence>
<dbReference type="InterPro" id="IPR051478">
    <property type="entry name" value="Beta-lactamase-like_AB/R"/>
</dbReference>
<name>A0A7J6JAI8_COLFN</name>
<dbReference type="Pfam" id="PF26335">
    <property type="entry name" value="ARB_00930_C"/>
    <property type="match status" value="1"/>
</dbReference>
<evidence type="ECO:0000313" key="5">
    <source>
        <dbReference type="Proteomes" id="UP000011096"/>
    </source>
</evidence>
<dbReference type="SUPFAM" id="SSF56601">
    <property type="entry name" value="beta-lactamase/transpeptidase-like"/>
    <property type="match status" value="1"/>
</dbReference>
<reference evidence="4 5" key="2">
    <citation type="submission" date="2020-04" db="EMBL/GenBank/DDBJ databases">
        <title>Genome sequencing and assembly of multiple isolates from the Colletotrichum gloeosporioides species complex.</title>
        <authorList>
            <person name="Gan P."/>
            <person name="Shirasu K."/>
        </authorList>
    </citation>
    <scope>NUCLEOTIDE SEQUENCE [LARGE SCALE GENOMIC DNA]</scope>
    <source>
        <strain evidence="4 5">Nara gc5</strain>
    </source>
</reference>
<dbReference type="PANTHER" id="PTHR22935:SF97">
    <property type="entry name" value="BETA-LACTAMASE-RELATED DOMAIN-CONTAINING PROTEIN"/>
    <property type="match status" value="1"/>
</dbReference>
<evidence type="ECO:0000256" key="1">
    <source>
        <dbReference type="SAM" id="SignalP"/>
    </source>
</evidence>
<feature type="domain" description="Beta-lactamase-related" evidence="2">
    <location>
        <begin position="104"/>
        <end position="386"/>
    </location>
</feature>